<accession>A0AAV0Q047</accession>
<comment type="caution">
    <text evidence="1">The sequence shown here is derived from an EMBL/GenBank/DDBJ whole genome shotgun (WGS) entry which is preliminary data.</text>
</comment>
<gene>
    <name evidence="1" type="ORF">LITE_LOCUS40883</name>
</gene>
<name>A0AAV0Q047_9ROSI</name>
<proteinExistence type="predicted"/>
<keyword evidence="2" id="KW-1185">Reference proteome</keyword>
<evidence type="ECO:0000313" key="2">
    <source>
        <dbReference type="Proteomes" id="UP001154282"/>
    </source>
</evidence>
<sequence length="47" mass="5248">MNATLACNRKGDRMDVICGTVNAGVATRRNPKFQDDWVTYLNNFGRG</sequence>
<dbReference type="AlphaFoldDB" id="A0AAV0Q047"/>
<reference evidence="1" key="1">
    <citation type="submission" date="2022-08" db="EMBL/GenBank/DDBJ databases">
        <authorList>
            <person name="Gutierrez-Valencia J."/>
        </authorList>
    </citation>
    <scope>NUCLEOTIDE SEQUENCE</scope>
</reference>
<evidence type="ECO:0000313" key="1">
    <source>
        <dbReference type="EMBL" id="CAI0476686.1"/>
    </source>
</evidence>
<dbReference type="Proteomes" id="UP001154282">
    <property type="component" value="Unassembled WGS sequence"/>
</dbReference>
<protein>
    <submittedName>
        <fullName evidence="1">Uncharacterized protein</fullName>
    </submittedName>
</protein>
<dbReference type="EMBL" id="CAMGYJ010000009">
    <property type="protein sequence ID" value="CAI0476686.1"/>
    <property type="molecule type" value="Genomic_DNA"/>
</dbReference>
<organism evidence="1 2">
    <name type="scientific">Linum tenue</name>
    <dbReference type="NCBI Taxonomy" id="586396"/>
    <lineage>
        <taxon>Eukaryota</taxon>
        <taxon>Viridiplantae</taxon>
        <taxon>Streptophyta</taxon>
        <taxon>Embryophyta</taxon>
        <taxon>Tracheophyta</taxon>
        <taxon>Spermatophyta</taxon>
        <taxon>Magnoliopsida</taxon>
        <taxon>eudicotyledons</taxon>
        <taxon>Gunneridae</taxon>
        <taxon>Pentapetalae</taxon>
        <taxon>rosids</taxon>
        <taxon>fabids</taxon>
        <taxon>Malpighiales</taxon>
        <taxon>Linaceae</taxon>
        <taxon>Linum</taxon>
    </lineage>
</organism>